<evidence type="ECO:0000313" key="2">
    <source>
        <dbReference type="EMBL" id="SMB97999.1"/>
    </source>
</evidence>
<reference evidence="2 3" key="1">
    <citation type="submission" date="2017-04" db="EMBL/GenBank/DDBJ databases">
        <authorList>
            <person name="Afonso C.L."/>
            <person name="Miller P.J."/>
            <person name="Scott M.A."/>
            <person name="Spackman E."/>
            <person name="Goraichik I."/>
            <person name="Dimitrov K.M."/>
            <person name="Suarez D.L."/>
            <person name="Swayne D.E."/>
        </authorList>
    </citation>
    <scope>NUCLEOTIDE SEQUENCE [LARGE SCALE GENOMIC DNA]</scope>
    <source>
        <strain evidence="2 3">ToBE</strain>
    </source>
</reference>
<evidence type="ECO:0000313" key="3">
    <source>
        <dbReference type="Proteomes" id="UP000192569"/>
    </source>
</evidence>
<feature type="region of interest" description="Disordered" evidence="1">
    <location>
        <begin position="263"/>
        <end position="320"/>
    </location>
</feature>
<organism evidence="2 3">
    <name type="scientific">Thermanaeromonas toyohensis ToBE</name>
    <dbReference type="NCBI Taxonomy" id="698762"/>
    <lineage>
        <taxon>Bacteria</taxon>
        <taxon>Bacillati</taxon>
        <taxon>Bacillota</taxon>
        <taxon>Clostridia</taxon>
        <taxon>Neomoorellales</taxon>
        <taxon>Neomoorellaceae</taxon>
        <taxon>Thermanaeromonas</taxon>
    </lineage>
</organism>
<evidence type="ECO:0000256" key="1">
    <source>
        <dbReference type="SAM" id="MobiDB-lite"/>
    </source>
</evidence>
<dbReference type="EMBL" id="LT838272">
    <property type="protein sequence ID" value="SMB97999.1"/>
    <property type="molecule type" value="Genomic_DNA"/>
</dbReference>
<dbReference type="GO" id="GO:0003677">
    <property type="term" value="F:DNA binding"/>
    <property type="evidence" value="ECO:0007669"/>
    <property type="project" value="InterPro"/>
</dbReference>
<dbReference type="RefSeq" id="WP_197686505.1">
    <property type="nucleotide sequence ID" value="NZ_LT838272.1"/>
</dbReference>
<protein>
    <submittedName>
        <fullName evidence="2">Recombination protein RecT</fullName>
    </submittedName>
</protein>
<dbReference type="Proteomes" id="UP000192569">
    <property type="component" value="Chromosome I"/>
</dbReference>
<dbReference type="Pfam" id="PF03837">
    <property type="entry name" value="RecT"/>
    <property type="match status" value="1"/>
</dbReference>
<sequence length="320" mass="35926">MAMTAEQQTKGSLALLKKDTVDLVAAKVQEYLRRGEINLPPDYSPVNALKSAWLILQNTVDREKRPVLQTCTKASIVNALMDMVIQGLNPAKQQCYFIAYGNQLVCQRSYFGTMAVAKMVNPDIADIVAEVVYEGDVFTYKLDRGKKIVTNHEQKLENINPKKIKAAYAMVINHNDEVIATEIMTIDQIKQAWRQSPIHPVDEKGNIKPGTTHDKFTAEMCIRTVINKVCKPIINSSNDAQLLRAVRRSEEIAAEVEAEQEIAENANQQVIDIEPIEEPEENYVPEEAEKPGNGKPQTTNSQRREPQEGQQVFFGDDPGF</sequence>
<dbReference type="GO" id="GO:0006259">
    <property type="term" value="P:DNA metabolic process"/>
    <property type="evidence" value="ECO:0007669"/>
    <property type="project" value="InterPro"/>
</dbReference>
<gene>
    <name evidence="2" type="ORF">SAMN00808754_2070</name>
</gene>
<dbReference type="AlphaFoldDB" id="A0A1W1VX88"/>
<dbReference type="STRING" id="698762.SAMN00808754_2070"/>
<name>A0A1W1VX88_9FIRM</name>
<accession>A0A1W1VX88</accession>
<feature type="compositionally biased region" description="Acidic residues" evidence="1">
    <location>
        <begin position="274"/>
        <end position="286"/>
    </location>
</feature>
<proteinExistence type="predicted"/>
<dbReference type="InterPro" id="IPR018330">
    <property type="entry name" value="RecT_fam"/>
</dbReference>
<keyword evidence="3" id="KW-1185">Reference proteome</keyword>